<dbReference type="GO" id="GO:0005739">
    <property type="term" value="C:mitochondrion"/>
    <property type="evidence" value="ECO:0007669"/>
    <property type="project" value="UniProtKB-SubCell"/>
</dbReference>
<dbReference type="AlphaFoldDB" id="A0A1Z5JBN4"/>
<dbReference type="HAMAP" id="MF_00379">
    <property type="entry name" value="GTPase_MnmE"/>
    <property type="match status" value="1"/>
</dbReference>
<proteinExistence type="inferred from homology"/>
<dbReference type="InterPro" id="IPR027417">
    <property type="entry name" value="P-loop_NTPase"/>
</dbReference>
<dbReference type="InParanoid" id="A0A1Z5JBN4"/>
<dbReference type="NCBIfam" id="TIGR00231">
    <property type="entry name" value="small_GTP"/>
    <property type="match status" value="1"/>
</dbReference>
<dbReference type="CDD" id="cd04164">
    <property type="entry name" value="trmE"/>
    <property type="match status" value="1"/>
</dbReference>
<dbReference type="GO" id="GO:0030488">
    <property type="term" value="P:tRNA methylation"/>
    <property type="evidence" value="ECO:0007669"/>
    <property type="project" value="TreeGrafter"/>
</dbReference>
<dbReference type="CDD" id="cd14858">
    <property type="entry name" value="TrmE_N"/>
    <property type="match status" value="1"/>
</dbReference>
<dbReference type="InterPro" id="IPR027266">
    <property type="entry name" value="TrmE/GcvT-like"/>
</dbReference>
<dbReference type="InterPro" id="IPR025867">
    <property type="entry name" value="MnmE_helical"/>
</dbReference>
<dbReference type="OrthoDB" id="188276at2759"/>
<gene>
    <name evidence="7" type="ORF">FisN_9Hh276</name>
</gene>
<evidence type="ECO:0000256" key="3">
    <source>
        <dbReference type="ARBA" id="ARBA00022694"/>
    </source>
</evidence>
<keyword evidence="5" id="KW-0342">GTP-binding</keyword>
<evidence type="ECO:0000313" key="8">
    <source>
        <dbReference type="Proteomes" id="UP000198406"/>
    </source>
</evidence>
<evidence type="ECO:0000256" key="1">
    <source>
        <dbReference type="ARBA" id="ARBA00004173"/>
    </source>
</evidence>
<evidence type="ECO:0000256" key="5">
    <source>
        <dbReference type="ARBA" id="ARBA00023134"/>
    </source>
</evidence>
<dbReference type="FunCoup" id="A0A1Z5JBN4">
    <property type="interactions" value="51"/>
</dbReference>
<dbReference type="PROSITE" id="PS51709">
    <property type="entry name" value="G_TRME"/>
    <property type="match status" value="1"/>
</dbReference>
<comment type="caution">
    <text evidence="7">The sequence shown here is derived from an EMBL/GenBank/DDBJ whole genome shotgun (WGS) entry which is preliminary data.</text>
</comment>
<dbReference type="Pfam" id="PF01926">
    <property type="entry name" value="MMR_HSR1"/>
    <property type="match status" value="1"/>
</dbReference>
<evidence type="ECO:0000256" key="4">
    <source>
        <dbReference type="ARBA" id="ARBA00022741"/>
    </source>
</evidence>
<dbReference type="GO" id="GO:0002098">
    <property type="term" value="P:tRNA wobble uridine modification"/>
    <property type="evidence" value="ECO:0007669"/>
    <property type="project" value="TreeGrafter"/>
</dbReference>
<dbReference type="Gene3D" id="1.20.120.430">
    <property type="entry name" value="tRNA modification GTPase MnmE domain 2"/>
    <property type="match status" value="1"/>
</dbReference>
<reference evidence="7 8" key="1">
    <citation type="journal article" date="2015" name="Plant Cell">
        <title>Oil accumulation by the oleaginous diatom Fistulifera solaris as revealed by the genome and transcriptome.</title>
        <authorList>
            <person name="Tanaka T."/>
            <person name="Maeda Y."/>
            <person name="Veluchamy A."/>
            <person name="Tanaka M."/>
            <person name="Abida H."/>
            <person name="Marechal E."/>
            <person name="Bowler C."/>
            <person name="Muto M."/>
            <person name="Sunaga Y."/>
            <person name="Tanaka M."/>
            <person name="Yoshino T."/>
            <person name="Taniguchi T."/>
            <person name="Fukuda Y."/>
            <person name="Nemoto M."/>
            <person name="Matsumoto M."/>
            <person name="Wong P.S."/>
            <person name="Aburatani S."/>
            <person name="Fujibuchi W."/>
        </authorList>
    </citation>
    <scope>NUCLEOTIDE SEQUENCE [LARGE SCALE GENOMIC DNA]</scope>
    <source>
        <strain evidence="7 8">JPCC DA0580</strain>
    </source>
</reference>
<comment type="similarity">
    <text evidence="2">Belongs to the TRAFAC class TrmE-Era-EngA-EngB-Septin-like GTPase superfamily. TrmE GTPase family.</text>
</comment>
<dbReference type="InterPro" id="IPR018948">
    <property type="entry name" value="GTP-bd_TrmE_N"/>
</dbReference>
<name>A0A1Z5JBN4_FISSO</name>
<dbReference type="Gene3D" id="3.40.50.300">
    <property type="entry name" value="P-loop containing nucleotide triphosphate hydrolases"/>
    <property type="match status" value="1"/>
</dbReference>
<dbReference type="Gene3D" id="3.30.1360.120">
    <property type="entry name" value="Probable tRNA modification gtpase trme, domain 1"/>
    <property type="match status" value="1"/>
</dbReference>
<dbReference type="InterPro" id="IPR031168">
    <property type="entry name" value="G_TrmE"/>
</dbReference>
<dbReference type="GO" id="GO:0003924">
    <property type="term" value="F:GTPase activity"/>
    <property type="evidence" value="ECO:0007669"/>
    <property type="project" value="InterPro"/>
</dbReference>
<dbReference type="InterPro" id="IPR027368">
    <property type="entry name" value="MnmE_dom2"/>
</dbReference>
<dbReference type="InterPro" id="IPR006073">
    <property type="entry name" value="GTP-bd"/>
</dbReference>
<dbReference type="Pfam" id="PF10396">
    <property type="entry name" value="TrmE_N"/>
    <property type="match status" value="1"/>
</dbReference>
<accession>A0A1Z5JBN4</accession>
<organism evidence="7 8">
    <name type="scientific">Fistulifera solaris</name>
    <name type="common">Oleaginous diatom</name>
    <dbReference type="NCBI Taxonomy" id="1519565"/>
    <lineage>
        <taxon>Eukaryota</taxon>
        <taxon>Sar</taxon>
        <taxon>Stramenopiles</taxon>
        <taxon>Ochrophyta</taxon>
        <taxon>Bacillariophyta</taxon>
        <taxon>Bacillariophyceae</taxon>
        <taxon>Bacillariophycidae</taxon>
        <taxon>Naviculales</taxon>
        <taxon>Naviculaceae</taxon>
        <taxon>Fistulifera</taxon>
    </lineage>
</organism>
<dbReference type="FunFam" id="3.30.1360.120:FF:000007">
    <property type="entry name" value="tRNA modification GTPase GTPBP3, mitochondrial"/>
    <property type="match status" value="1"/>
</dbReference>
<keyword evidence="3" id="KW-0819">tRNA processing</keyword>
<protein>
    <submittedName>
        <fullName evidence="7">tRNA modification GTPase</fullName>
    </submittedName>
</protein>
<evidence type="ECO:0000259" key="6">
    <source>
        <dbReference type="PROSITE" id="PS51709"/>
    </source>
</evidence>
<dbReference type="EMBL" id="BDSP01000036">
    <property type="protein sequence ID" value="GAX11181.1"/>
    <property type="molecule type" value="Genomic_DNA"/>
</dbReference>
<dbReference type="SUPFAM" id="SSF52540">
    <property type="entry name" value="P-loop containing nucleoside triphosphate hydrolases"/>
    <property type="match status" value="1"/>
</dbReference>
<feature type="domain" description="TrmE-type G" evidence="6">
    <location>
        <begin position="248"/>
        <end position="434"/>
    </location>
</feature>
<dbReference type="Pfam" id="PF12631">
    <property type="entry name" value="MnmE_helical"/>
    <property type="match status" value="1"/>
</dbReference>
<dbReference type="NCBIfam" id="NF003661">
    <property type="entry name" value="PRK05291.1-3"/>
    <property type="match status" value="1"/>
</dbReference>
<evidence type="ECO:0000313" key="7">
    <source>
        <dbReference type="EMBL" id="GAX11181.1"/>
    </source>
</evidence>
<dbReference type="Proteomes" id="UP000198406">
    <property type="component" value="Unassembled WGS sequence"/>
</dbReference>
<sequence>MNEYLVDNNDLLEDDTIFALSSGGSAAQATAVAIIRISGTQAPAILQSLTTPGTPLPKPRYAALRKLYYKEQPLDQALVLYFPGPHSFTGEDVVELHCHGSRAVVQGVLEAISDSSKLARYAEAGEFTQRAWRNGKMDVLQVEALADLLTADTNSQRLQALQQLEGKLSETYQSWREKLIAGLAHAEAVIDFGDDERFGDDDFENPEVGRRLQQESVWGGVIDQMQSLRKEMEVQLSDQRRGELVREGVRISILGPPNAGKSSLFNVLAQRDAAIVSDTPGTTRDVLELTLNLGGVKCILQDTAGVRTETDDTIEREGMKRAFAAASQADLIVSMIDSTDYQAGITILDRVLTECIHTVGADDDDYDDTGVADVSSLTPGSVLLVRNKYDLLSNGSSSSLYPATTDDLAGIFDISCVTQEGIDHFLDNLTSLVLSRVSGAATSSSFQSSGEGALITRARHRQHVTCAVDALKRFDFLSRQGTIAVDMAAEELRLAASELGRITGAVDVEDVLDKLFTDFCIGK</sequence>
<dbReference type="PANTHER" id="PTHR42714:SF2">
    <property type="entry name" value="TRNA MODIFICATION GTPASE GTPBP3, MITOCHONDRIAL"/>
    <property type="match status" value="1"/>
</dbReference>
<evidence type="ECO:0000256" key="2">
    <source>
        <dbReference type="ARBA" id="ARBA00011043"/>
    </source>
</evidence>
<keyword evidence="4" id="KW-0547">Nucleotide-binding</keyword>
<dbReference type="GO" id="GO:0005525">
    <property type="term" value="F:GTP binding"/>
    <property type="evidence" value="ECO:0007669"/>
    <property type="project" value="UniProtKB-KW"/>
</dbReference>
<keyword evidence="8" id="KW-1185">Reference proteome</keyword>
<dbReference type="InterPro" id="IPR005225">
    <property type="entry name" value="Small_GTP-bd"/>
</dbReference>
<dbReference type="InterPro" id="IPR004520">
    <property type="entry name" value="GTPase_MnmE"/>
</dbReference>
<dbReference type="PANTHER" id="PTHR42714">
    <property type="entry name" value="TRNA MODIFICATION GTPASE GTPBP3"/>
    <property type="match status" value="1"/>
</dbReference>
<comment type="subcellular location">
    <subcellularLocation>
        <location evidence="1">Mitochondrion</location>
    </subcellularLocation>
</comment>